<dbReference type="InterPro" id="IPR007887">
    <property type="entry name" value="MecA_N"/>
</dbReference>
<dbReference type="Gene3D" id="3.40.710.10">
    <property type="entry name" value="DD-peptidase/beta-lactamase superfamily"/>
    <property type="match status" value="1"/>
</dbReference>
<dbReference type="Pfam" id="PF05223">
    <property type="entry name" value="MecA_N"/>
    <property type="match status" value="1"/>
</dbReference>
<dbReference type="InterPro" id="IPR012338">
    <property type="entry name" value="Beta-lactam/transpept-like"/>
</dbReference>
<dbReference type="SUPFAM" id="SSF56601">
    <property type="entry name" value="beta-lactamase/transpeptidase-like"/>
    <property type="match status" value="1"/>
</dbReference>
<dbReference type="GO" id="GO:0051301">
    <property type="term" value="P:cell division"/>
    <property type="evidence" value="ECO:0007669"/>
    <property type="project" value="UniProtKB-KW"/>
</dbReference>
<keyword evidence="4" id="KW-1185">Reference proteome</keyword>
<dbReference type="Proteomes" id="UP000198348">
    <property type="component" value="Unassembled WGS sequence"/>
</dbReference>
<proteinExistence type="predicted"/>
<dbReference type="OrthoDB" id="5241017at2"/>
<evidence type="ECO:0000313" key="3">
    <source>
        <dbReference type="EMBL" id="SNR72325.1"/>
    </source>
</evidence>
<dbReference type="AlphaFoldDB" id="A0A238YMD6"/>
<dbReference type="PANTHER" id="PTHR30627">
    <property type="entry name" value="PEPTIDOGLYCAN D,D-TRANSPEPTIDASE"/>
    <property type="match status" value="1"/>
</dbReference>
<dbReference type="PANTHER" id="PTHR30627:SF24">
    <property type="entry name" value="PENICILLIN-BINDING PROTEIN 4B"/>
    <property type="match status" value="1"/>
</dbReference>
<organism evidence="3 4">
    <name type="scientific">Haloechinothrix alba</name>
    <dbReference type="NCBI Taxonomy" id="664784"/>
    <lineage>
        <taxon>Bacteria</taxon>
        <taxon>Bacillati</taxon>
        <taxon>Actinomycetota</taxon>
        <taxon>Actinomycetes</taxon>
        <taxon>Pseudonocardiales</taxon>
        <taxon>Pseudonocardiaceae</taxon>
        <taxon>Haloechinothrix</taxon>
    </lineage>
</organism>
<accession>A0A238YMD6</accession>
<evidence type="ECO:0000313" key="4">
    <source>
        <dbReference type="Proteomes" id="UP000198348"/>
    </source>
</evidence>
<dbReference type="GO" id="GO:0071972">
    <property type="term" value="F:peptidoglycan L,D-transpeptidase activity"/>
    <property type="evidence" value="ECO:0007669"/>
    <property type="project" value="TreeGrafter"/>
</dbReference>
<reference evidence="3 4" key="1">
    <citation type="submission" date="2017-06" db="EMBL/GenBank/DDBJ databases">
        <authorList>
            <person name="Kim H.J."/>
            <person name="Triplett B.A."/>
        </authorList>
    </citation>
    <scope>NUCLEOTIDE SEQUENCE [LARGE SCALE GENOMIC DNA]</scope>
    <source>
        <strain evidence="3 4">DSM 45207</strain>
    </source>
</reference>
<dbReference type="EMBL" id="FZNW01000016">
    <property type="protein sequence ID" value="SNR72325.1"/>
    <property type="molecule type" value="Genomic_DNA"/>
</dbReference>
<protein>
    <submittedName>
        <fullName evidence="3">Cell division protein FtsI/penicillin-binding protein 2</fullName>
    </submittedName>
</protein>
<dbReference type="GO" id="GO:0071555">
    <property type="term" value="P:cell wall organization"/>
    <property type="evidence" value="ECO:0007669"/>
    <property type="project" value="TreeGrafter"/>
</dbReference>
<dbReference type="GO" id="GO:0008658">
    <property type="term" value="F:penicillin binding"/>
    <property type="evidence" value="ECO:0007669"/>
    <property type="project" value="InterPro"/>
</dbReference>
<keyword evidence="3" id="KW-0132">Cell division</keyword>
<dbReference type="PROSITE" id="PS51257">
    <property type="entry name" value="PROKAR_LIPOPROTEIN"/>
    <property type="match status" value="1"/>
</dbReference>
<gene>
    <name evidence="3" type="ORF">SAMN06265360_11626</name>
</gene>
<feature type="domain" description="Penicillin-binding protein transpeptidase" evidence="1">
    <location>
        <begin position="325"/>
        <end position="594"/>
    </location>
</feature>
<dbReference type="RefSeq" id="WP_089302401.1">
    <property type="nucleotide sequence ID" value="NZ_FZNW01000016.1"/>
</dbReference>
<evidence type="ECO:0000259" key="1">
    <source>
        <dbReference type="Pfam" id="PF00905"/>
    </source>
</evidence>
<dbReference type="InterPro" id="IPR001460">
    <property type="entry name" value="PCN-bd_Tpept"/>
</dbReference>
<sequence length="604" mass="62586">MRSTTRVLAVATVLGVTAGCGIFSDPAGDRAEEFFLAVADGDVSRAAGLTDAPERASRVLDQALGALEPESIEVSVEESQDVPDSATSSVDYELTWHLGDQRTWSYSASAELVDADDGWRVRWTPAVVHPDLAPEHTIALLDTQPELAPVLDREGRELLSAQRVTSVLLEADKLDEPGDLEQAASSLANELSQFDDEITTESIMSGAEDTEDGEPYVVAALREDDFQAVEGTVADIPGVRFTWQERLLAPDRDFGRAILPPLRRIVEERAAERSGWRVITVDAVGAEARELASEPPEPVEAVDSTVLLPAQSAAKEALEGASTPGALVAMDASSGDLLAVGQNSAADEHGPIALTGQYPPGSTFKIVTAAAGMSAGEVHPDGDVDCPGSTAVGSRMVTNDDDFDLGTTDLTTAFARSCNTTFAQLAAELDDDALPDAAASLGIGAEFDIPGTEVFTGSVPEAENVAERAENGFGQGTVLASPFGMALAASAVANGSTPTPSVIEGRDTGVAGLGDPLDTEVNGAVRDLMRAVVTDGTAGELAALDGVHGKTGTAQFGDGSDAHGWFVGYQDDLAFAVLLVGGGSSQPAVEVTRNFLEGLPSAGP</sequence>
<name>A0A238YMD6_9PSEU</name>
<feature type="domain" description="NTF2-like N-terminal transpeptidase" evidence="2">
    <location>
        <begin position="27"/>
        <end position="134"/>
    </location>
</feature>
<keyword evidence="3" id="KW-0131">Cell cycle</keyword>
<dbReference type="GO" id="GO:0046677">
    <property type="term" value="P:response to antibiotic"/>
    <property type="evidence" value="ECO:0007669"/>
    <property type="project" value="InterPro"/>
</dbReference>
<dbReference type="Pfam" id="PF00905">
    <property type="entry name" value="Transpeptidase"/>
    <property type="match status" value="1"/>
</dbReference>
<dbReference type="InterPro" id="IPR050515">
    <property type="entry name" value="Beta-lactam/transpept"/>
</dbReference>
<evidence type="ECO:0000259" key="2">
    <source>
        <dbReference type="Pfam" id="PF05223"/>
    </source>
</evidence>
<dbReference type="GO" id="GO:0005886">
    <property type="term" value="C:plasma membrane"/>
    <property type="evidence" value="ECO:0007669"/>
    <property type="project" value="TreeGrafter"/>
</dbReference>